<dbReference type="PANTHER" id="PTHR43767:SF7">
    <property type="entry name" value="MEDIUM_LONG-CHAIN-FATTY-ACID--COA LIGASE FADD8"/>
    <property type="match status" value="1"/>
</dbReference>
<dbReference type="InterPro" id="IPR045851">
    <property type="entry name" value="AMP-bd_C_sf"/>
</dbReference>
<dbReference type="InterPro" id="IPR050237">
    <property type="entry name" value="ATP-dep_AMP-bd_enzyme"/>
</dbReference>
<proteinExistence type="predicted"/>
<protein>
    <submittedName>
        <fullName evidence="4">Long-chain fatty acid--CoA ligase</fullName>
    </submittedName>
</protein>
<dbReference type="GO" id="GO:0016877">
    <property type="term" value="F:ligase activity, forming carbon-sulfur bonds"/>
    <property type="evidence" value="ECO:0007669"/>
    <property type="project" value="UniProtKB-ARBA"/>
</dbReference>
<evidence type="ECO:0000259" key="3">
    <source>
        <dbReference type="Pfam" id="PF13193"/>
    </source>
</evidence>
<comment type="caution">
    <text evidence="4">The sequence shown here is derived from an EMBL/GenBank/DDBJ whole genome shotgun (WGS) entry which is preliminary data.</text>
</comment>
<feature type="region of interest" description="Disordered" evidence="1">
    <location>
        <begin position="123"/>
        <end position="154"/>
    </location>
</feature>
<dbReference type="Gene3D" id="3.40.50.12780">
    <property type="entry name" value="N-terminal domain of ligase-like"/>
    <property type="match status" value="1"/>
</dbReference>
<sequence>MYPIDFFFRAAEQYPERIALDGPEGAVTYAELAARTRALAAALQDLDPEPQTRVALCAGNSARHILALLAVLASGKIWVPLNYRSTAREIGRILDATTPSIVIVDATGDPLAPWADGARIHLDDADRDGDGNADTGTATAADTSTGSGKDTSTRTGASLRLNALLRQYAGHEPTRHALSRDATQAIKFTGGTTGLPKGVMQPYRAWNAGIINQIASWQLTCEDRYVVSAPITHGTGTYMLPILACGGAHLLLDSVTPATITAAFRERGGTLSFMPPTLIYMIMAQDGVSRADFPKLRNLIYGGAPMPPEKIDRARDFFGPVLGTTYGQTEAPQIATVLRPSDLNDPRNRASVGRATWLSDVAIMAPDGTLLPRGDIGEVVVQGDLTMTGYWRLPEKTAETLVDGWLHTGDTGLIDARGYLFLKDRLRDVIITGGFNVYPVDVENALSSHPAVYECSVFGLPDDKWGEAVHAAVQFHPGAQADADALKAHVRALLGPVATPKQFHIHDSLPRSSVGKVLKNAVRDAAQKETP</sequence>
<dbReference type="OrthoDB" id="9766486at2"/>
<evidence type="ECO:0000256" key="1">
    <source>
        <dbReference type="SAM" id="MobiDB-lite"/>
    </source>
</evidence>
<dbReference type="Gene3D" id="3.30.300.30">
    <property type="match status" value="1"/>
</dbReference>
<dbReference type="InterPro" id="IPR020845">
    <property type="entry name" value="AMP-binding_CS"/>
</dbReference>
<dbReference type="Proteomes" id="UP000239990">
    <property type="component" value="Unassembled WGS sequence"/>
</dbReference>
<gene>
    <name evidence="4" type="ORF">C4E15_00060</name>
</gene>
<dbReference type="InterPro" id="IPR025110">
    <property type="entry name" value="AMP-bd_C"/>
</dbReference>
<organism evidence="4 5">
    <name type="scientific">Achromobacter spanius</name>
    <dbReference type="NCBI Taxonomy" id="217203"/>
    <lineage>
        <taxon>Bacteria</taxon>
        <taxon>Pseudomonadati</taxon>
        <taxon>Pseudomonadota</taxon>
        <taxon>Betaproteobacteria</taxon>
        <taxon>Burkholderiales</taxon>
        <taxon>Alcaligenaceae</taxon>
        <taxon>Achromobacter</taxon>
    </lineage>
</organism>
<dbReference type="AlphaFoldDB" id="A0A2S5GXD3"/>
<feature type="compositionally biased region" description="Low complexity" evidence="1">
    <location>
        <begin position="132"/>
        <end position="154"/>
    </location>
</feature>
<dbReference type="InterPro" id="IPR042099">
    <property type="entry name" value="ANL_N_sf"/>
</dbReference>
<reference evidence="4 5" key="1">
    <citation type="submission" date="2018-02" db="EMBL/GenBank/DDBJ databases">
        <title>Draft Genome of Achromobacter spanius stain 6.</title>
        <authorList>
            <person name="Gunasekera T.S."/>
            <person name="Radwan O."/>
            <person name="Ruiz O.N."/>
        </authorList>
    </citation>
    <scope>NUCLEOTIDE SEQUENCE [LARGE SCALE GENOMIC DNA]</scope>
    <source>
        <strain evidence="4 5">6</strain>
    </source>
</reference>
<dbReference type="RefSeq" id="WP_104141674.1">
    <property type="nucleotide sequence ID" value="NZ_PREU01000001.1"/>
</dbReference>
<dbReference type="InterPro" id="IPR000873">
    <property type="entry name" value="AMP-dep_synth/lig_dom"/>
</dbReference>
<dbReference type="SUPFAM" id="SSF56801">
    <property type="entry name" value="Acetyl-CoA synthetase-like"/>
    <property type="match status" value="1"/>
</dbReference>
<dbReference type="PROSITE" id="PS00455">
    <property type="entry name" value="AMP_BINDING"/>
    <property type="match status" value="1"/>
</dbReference>
<accession>A0A2S5GXD3</accession>
<dbReference type="Pfam" id="PF13193">
    <property type="entry name" value="AMP-binding_C"/>
    <property type="match status" value="1"/>
</dbReference>
<evidence type="ECO:0000313" key="5">
    <source>
        <dbReference type="Proteomes" id="UP000239990"/>
    </source>
</evidence>
<name>A0A2S5GXD3_9BURK</name>
<feature type="domain" description="AMP-dependent synthetase/ligase" evidence="2">
    <location>
        <begin position="7"/>
        <end position="391"/>
    </location>
</feature>
<feature type="domain" description="AMP-binding enzyme C-terminal" evidence="3">
    <location>
        <begin position="442"/>
        <end position="516"/>
    </location>
</feature>
<evidence type="ECO:0000259" key="2">
    <source>
        <dbReference type="Pfam" id="PF00501"/>
    </source>
</evidence>
<dbReference type="Pfam" id="PF00501">
    <property type="entry name" value="AMP-binding"/>
    <property type="match status" value="1"/>
</dbReference>
<keyword evidence="4" id="KW-0436">Ligase</keyword>
<dbReference type="PANTHER" id="PTHR43767">
    <property type="entry name" value="LONG-CHAIN-FATTY-ACID--COA LIGASE"/>
    <property type="match status" value="1"/>
</dbReference>
<evidence type="ECO:0000313" key="4">
    <source>
        <dbReference type="EMBL" id="PPA77737.1"/>
    </source>
</evidence>
<dbReference type="EMBL" id="PREU01000001">
    <property type="protein sequence ID" value="PPA77737.1"/>
    <property type="molecule type" value="Genomic_DNA"/>
</dbReference>